<proteinExistence type="predicted"/>
<keyword evidence="2" id="KW-1185">Reference proteome</keyword>
<gene>
    <name evidence="1" type="ordered locus">DGo_PB0295</name>
</gene>
<evidence type="ECO:0000313" key="1">
    <source>
        <dbReference type="EMBL" id="AFD27564.1"/>
    </source>
</evidence>
<accession>H8H217</accession>
<dbReference type="EMBL" id="CP002193">
    <property type="protein sequence ID" value="AFD27564.1"/>
    <property type="molecule type" value="Genomic_DNA"/>
</dbReference>
<name>H8H217_DEIGI</name>
<dbReference type="AlphaFoldDB" id="H8H217"/>
<dbReference type="KEGG" id="dgo:DGo_PB0295"/>
<geneLocation type="plasmid" evidence="1 2">
    <name>P2</name>
</geneLocation>
<keyword evidence="1" id="KW-0614">Plasmid</keyword>
<sequence length="204" mass="22145">MLLAGKAGQDVRIEPSGTRFFWVHTPLWGQKCVPDGFSQNCKMSAKGECCPTIFCRASGDIKVDRRQMVRMPFEILSQDVDGKCCVLRDQLNHSLSAYGLLGELAQQQENASKLNEAQEVLGLRFVSGSDPSATLEPSDRPFYLPPSTIATQRTPILGLLSVFAIGGDHLNAQHLELSVEPIAVIGLIPDQPLSVPDTSPKVAS</sequence>
<evidence type="ECO:0000313" key="2">
    <source>
        <dbReference type="Proteomes" id="UP000007575"/>
    </source>
</evidence>
<reference evidence="1 2" key="1">
    <citation type="journal article" date="2012" name="PLoS ONE">
        <title>Genome sequence and transcriptome analysis of the radioresistant bacterium Deinococcus gobiensis: insights into the extreme environmental adaptations.</title>
        <authorList>
            <person name="Yuan M."/>
            <person name="Chen M."/>
            <person name="Zhang W."/>
            <person name="Lu W."/>
            <person name="Wang J."/>
            <person name="Yang M."/>
            <person name="Zhao P."/>
            <person name="Tang R."/>
            <person name="Li X."/>
            <person name="Hao Y."/>
            <person name="Zhou Z."/>
            <person name="Zhan Y."/>
            <person name="Yu H."/>
            <person name="Teng C."/>
            <person name="Yan Y."/>
            <person name="Ping S."/>
            <person name="Wang Y."/>
            <person name="Lin M."/>
        </authorList>
    </citation>
    <scope>NUCLEOTIDE SEQUENCE [LARGE SCALE GENOMIC DNA]</scope>
    <source>
        <strain evidence="2">DSM 21396 / JCM 16679 / CGMCC 1.7299 / I-0</strain>
        <plasmid evidence="1">P2</plasmid>
    </source>
</reference>
<organism evidence="1 2">
    <name type="scientific">Deinococcus gobiensis (strain DSM 21396 / JCM 16679 / CGMCC 1.7299 / I-0)</name>
    <dbReference type="NCBI Taxonomy" id="745776"/>
    <lineage>
        <taxon>Bacteria</taxon>
        <taxon>Thermotogati</taxon>
        <taxon>Deinococcota</taxon>
        <taxon>Deinococci</taxon>
        <taxon>Deinococcales</taxon>
        <taxon>Deinococcaceae</taxon>
        <taxon>Deinococcus</taxon>
    </lineage>
</organism>
<protein>
    <submittedName>
        <fullName evidence="1">Uncharacterized protein</fullName>
    </submittedName>
</protein>
<dbReference type="HOGENOM" id="CLU_1341436_0_0_0"/>
<dbReference type="Proteomes" id="UP000007575">
    <property type="component" value="Plasmid P2"/>
</dbReference>